<dbReference type="Proteomes" id="UP000008909">
    <property type="component" value="Unassembled WGS sequence"/>
</dbReference>
<reference evidence="2" key="1">
    <citation type="journal article" date="2011" name="Genome Biol.">
        <title>The draft genome of the carcinogenic human liver fluke Clonorchis sinensis.</title>
        <authorList>
            <person name="Wang X."/>
            <person name="Chen W."/>
            <person name="Huang Y."/>
            <person name="Sun J."/>
            <person name="Men J."/>
            <person name="Liu H."/>
            <person name="Luo F."/>
            <person name="Guo L."/>
            <person name="Lv X."/>
            <person name="Deng C."/>
            <person name="Zhou C."/>
            <person name="Fan Y."/>
            <person name="Li X."/>
            <person name="Huang L."/>
            <person name="Hu Y."/>
            <person name="Liang C."/>
            <person name="Hu X."/>
            <person name="Xu J."/>
            <person name="Yu X."/>
        </authorList>
    </citation>
    <scope>NUCLEOTIDE SEQUENCE [LARGE SCALE GENOMIC DNA]</scope>
    <source>
        <strain evidence="2">Henan</strain>
    </source>
</reference>
<evidence type="ECO:0000313" key="3">
    <source>
        <dbReference type="Proteomes" id="UP000008909"/>
    </source>
</evidence>
<accession>G7YS96</accession>
<dbReference type="PANTHER" id="PTHR38681">
    <property type="entry name" value="RETROVIRUS-RELATED POL POLYPROTEIN FROM TRANSPOSON 412-LIKE PROTEIN-RELATED"/>
    <property type="match status" value="1"/>
</dbReference>
<dbReference type="Gene3D" id="3.30.420.10">
    <property type="entry name" value="Ribonuclease H-like superfamily/Ribonuclease H"/>
    <property type="match status" value="1"/>
</dbReference>
<dbReference type="SUPFAM" id="SSF53098">
    <property type="entry name" value="Ribonuclease H-like"/>
    <property type="match status" value="1"/>
</dbReference>
<keyword evidence="3" id="KW-1185">Reference proteome</keyword>
<name>G7YS96_CLOSI</name>
<proteinExistence type="predicted"/>
<sequence>PSFITTDRGSQFESQLFHRLTELLGCKRIRPTAYHSQVNGLVERFHRHLKTALQAQNTSPN</sequence>
<evidence type="ECO:0000259" key="1">
    <source>
        <dbReference type="PROSITE" id="PS50994"/>
    </source>
</evidence>
<dbReference type="PANTHER" id="PTHR38681:SF1">
    <property type="entry name" value="RETROVIRUS-RELATED POL POLYPROTEIN FROM TRANSPOSON 412-LIKE PROTEIN"/>
    <property type="match status" value="1"/>
</dbReference>
<dbReference type="GO" id="GO:0003676">
    <property type="term" value="F:nucleic acid binding"/>
    <property type="evidence" value="ECO:0007669"/>
    <property type="project" value="InterPro"/>
</dbReference>
<protein>
    <recommendedName>
        <fullName evidence="1">Integrase catalytic domain-containing protein</fullName>
    </recommendedName>
</protein>
<evidence type="ECO:0000313" key="2">
    <source>
        <dbReference type="EMBL" id="GAA55826.1"/>
    </source>
</evidence>
<dbReference type="InterPro" id="IPR036397">
    <property type="entry name" value="RNaseH_sf"/>
</dbReference>
<organism evidence="2 3">
    <name type="scientific">Clonorchis sinensis</name>
    <name type="common">Chinese liver fluke</name>
    <dbReference type="NCBI Taxonomy" id="79923"/>
    <lineage>
        <taxon>Eukaryota</taxon>
        <taxon>Metazoa</taxon>
        <taxon>Spiralia</taxon>
        <taxon>Lophotrochozoa</taxon>
        <taxon>Platyhelminthes</taxon>
        <taxon>Trematoda</taxon>
        <taxon>Digenea</taxon>
        <taxon>Opisthorchiida</taxon>
        <taxon>Opisthorchiata</taxon>
        <taxon>Opisthorchiidae</taxon>
        <taxon>Clonorchis</taxon>
    </lineage>
</organism>
<gene>
    <name evidence="2" type="ORF">CLF_109118</name>
</gene>
<reference key="2">
    <citation type="submission" date="2011-10" db="EMBL/GenBank/DDBJ databases">
        <title>The genome and transcriptome sequence of Clonorchis sinensis provide insights into the carcinogenic liver fluke.</title>
        <authorList>
            <person name="Wang X."/>
            <person name="Huang Y."/>
            <person name="Chen W."/>
            <person name="Liu H."/>
            <person name="Guo L."/>
            <person name="Chen Y."/>
            <person name="Luo F."/>
            <person name="Zhou W."/>
            <person name="Sun J."/>
            <person name="Mao Q."/>
            <person name="Liang P."/>
            <person name="Zhou C."/>
            <person name="Tian Y."/>
            <person name="Men J."/>
            <person name="Lv X."/>
            <person name="Huang L."/>
            <person name="Zhou J."/>
            <person name="Hu Y."/>
            <person name="Li R."/>
            <person name="Zhang F."/>
            <person name="Lei H."/>
            <person name="Li X."/>
            <person name="Hu X."/>
            <person name="Liang C."/>
            <person name="Xu J."/>
            <person name="Wu Z."/>
            <person name="Yu X."/>
        </authorList>
    </citation>
    <scope>NUCLEOTIDE SEQUENCE</scope>
    <source>
        <strain>Henan</strain>
    </source>
</reference>
<dbReference type="PROSITE" id="PS50994">
    <property type="entry name" value="INTEGRASE"/>
    <property type="match status" value="1"/>
</dbReference>
<feature type="domain" description="Integrase catalytic" evidence="1">
    <location>
        <begin position="1"/>
        <end position="61"/>
    </location>
</feature>
<dbReference type="InterPro" id="IPR001584">
    <property type="entry name" value="Integrase_cat-core"/>
</dbReference>
<dbReference type="GO" id="GO:0015074">
    <property type="term" value="P:DNA integration"/>
    <property type="evidence" value="ECO:0007669"/>
    <property type="project" value="InterPro"/>
</dbReference>
<dbReference type="AlphaFoldDB" id="G7YS96"/>
<feature type="non-terminal residue" evidence="2">
    <location>
        <position position="1"/>
    </location>
</feature>
<dbReference type="EMBL" id="DF144092">
    <property type="protein sequence ID" value="GAA55826.1"/>
    <property type="molecule type" value="Genomic_DNA"/>
</dbReference>
<dbReference type="InterPro" id="IPR012337">
    <property type="entry name" value="RNaseH-like_sf"/>
</dbReference>